<proteinExistence type="predicted"/>
<accession>A0AA36CNC1</accession>
<evidence type="ECO:0000313" key="1">
    <source>
        <dbReference type="EMBL" id="CAJ0572266.1"/>
    </source>
</evidence>
<sequence length="77" mass="8840">MERSKNYTAHFARLYPDPRQLSPSKEKLYLHRAELRTASIHVPTERSNLGLEKQCASLEPQTLFTLNSPGECQLLVE</sequence>
<reference evidence="1" key="1">
    <citation type="submission" date="2023-06" db="EMBL/GenBank/DDBJ databases">
        <authorList>
            <person name="Delattre M."/>
        </authorList>
    </citation>
    <scope>NUCLEOTIDE SEQUENCE</scope>
    <source>
        <strain evidence="1">AF72</strain>
    </source>
</reference>
<dbReference type="AlphaFoldDB" id="A0AA36CNC1"/>
<dbReference type="EMBL" id="CATQJA010002595">
    <property type="protein sequence ID" value="CAJ0572266.1"/>
    <property type="molecule type" value="Genomic_DNA"/>
</dbReference>
<evidence type="ECO:0000313" key="2">
    <source>
        <dbReference type="Proteomes" id="UP001177023"/>
    </source>
</evidence>
<feature type="non-terminal residue" evidence="1">
    <location>
        <position position="1"/>
    </location>
</feature>
<name>A0AA36CNC1_9BILA</name>
<keyword evidence="2" id="KW-1185">Reference proteome</keyword>
<organism evidence="1 2">
    <name type="scientific">Mesorhabditis spiculigera</name>
    <dbReference type="NCBI Taxonomy" id="96644"/>
    <lineage>
        <taxon>Eukaryota</taxon>
        <taxon>Metazoa</taxon>
        <taxon>Ecdysozoa</taxon>
        <taxon>Nematoda</taxon>
        <taxon>Chromadorea</taxon>
        <taxon>Rhabditida</taxon>
        <taxon>Rhabditina</taxon>
        <taxon>Rhabditomorpha</taxon>
        <taxon>Rhabditoidea</taxon>
        <taxon>Rhabditidae</taxon>
        <taxon>Mesorhabditinae</taxon>
        <taxon>Mesorhabditis</taxon>
    </lineage>
</organism>
<comment type="caution">
    <text evidence="1">The sequence shown here is derived from an EMBL/GenBank/DDBJ whole genome shotgun (WGS) entry which is preliminary data.</text>
</comment>
<gene>
    <name evidence="1" type="ORF">MSPICULIGERA_LOCUS10655</name>
</gene>
<protein>
    <submittedName>
        <fullName evidence="1">Uncharacterized protein</fullName>
    </submittedName>
</protein>
<dbReference type="Proteomes" id="UP001177023">
    <property type="component" value="Unassembled WGS sequence"/>
</dbReference>